<evidence type="ECO:0000313" key="1">
    <source>
        <dbReference type="EMBL" id="KAG0429532.1"/>
    </source>
</evidence>
<evidence type="ECO:0000313" key="2">
    <source>
        <dbReference type="Proteomes" id="UP000805193"/>
    </source>
</evidence>
<dbReference type="Proteomes" id="UP000805193">
    <property type="component" value="Unassembled WGS sequence"/>
</dbReference>
<organism evidence="1 2">
    <name type="scientific">Ixodes persulcatus</name>
    <name type="common">Taiga tick</name>
    <dbReference type="NCBI Taxonomy" id="34615"/>
    <lineage>
        <taxon>Eukaryota</taxon>
        <taxon>Metazoa</taxon>
        <taxon>Ecdysozoa</taxon>
        <taxon>Arthropoda</taxon>
        <taxon>Chelicerata</taxon>
        <taxon>Arachnida</taxon>
        <taxon>Acari</taxon>
        <taxon>Parasitiformes</taxon>
        <taxon>Ixodida</taxon>
        <taxon>Ixodoidea</taxon>
        <taxon>Ixodidae</taxon>
        <taxon>Ixodinae</taxon>
        <taxon>Ixodes</taxon>
    </lineage>
</organism>
<protein>
    <submittedName>
        <fullName evidence="1">Uncharacterized protein</fullName>
    </submittedName>
</protein>
<name>A0AC60Q789_IXOPE</name>
<sequence length="157" mass="17344">MQTSRLLQVFLAAALAVALPASSPLYDHPGDTPTWIHPPPVRVASDQPLPCPHFLQLTLAPNHLRIWQPGTTCDPREEGLQKPARSASQLGHDIAAGTVMQTSRLLQRPRRIPPGATPSLNCSVNVAREVRLSRRFFAEAAPPLRIKDSRTLRLRFV</sequence>
<proteinExistence type="predicted"/>
<accession>A0AC60Q789</accession>
<reference evidence="1 2" key="1">
    <citation type="journal article" date="2020" name="Cell">
        <title>Large-Scale Comparative Analyses of Tick Genomes Elucidate Their Genetic Diversity and Vector Capacities.</title>
        <authorList>
            <consortium name="Tick Genome and Microbiome Consortium (TIGMIC)"/>
            <person name="Jia N."/>
            <person name="Wang J."/>
            <person name="Shi W."/>
            <person name="Du L."/>
            <person name="Sun Y."/>
            <person name="Zhan W."/>
            <person name="Jiang J.F."/>
            <person name="Wang Q."/>
            <person name="Zhang B."/>
            <person name="Ji P."/>
            <person name="Bell-Sakyi L."/>
            <person name="Cui X.M."/>
            <person name="Yuan T.T."/>
            <person name="Jiang B.G."/>
            <person name="Yang W.F."/>
            <person name="Lam T.T."/>
            <person name="Chang Q.C."/>
            <person name="Ding S.J."/>
            <person name="Wang X.J."/>
            <person name="Zhu J.G."/>
            <person name="Ruan X.D."/>
            <person name="Zhao L."/>
            <person name="Wei J.T."/>
            <person name="Ye R.Z."/>
            <person name="Que T.C."/>
            <person name="Du C.H."/>
            <person name="Zhou Y.H."/>
            <person name="Cheng J.X."/>
            <person name="Dai P.F."/>
            <person name="Guo W.B."/>
            <person name="Han X.H."/>
            <person name="Huang E.J."/>
            <person name="Li L.F."/>
            <person name="Wei W."/>
            <person name="Gao Y.C."/>
            <person name="Liu J.Z."/>
            <person name="Shao H.Z."/>
            <person name="Wang X."/>
            <person name="Wang C.C."/>
            <person name="Yang T.C."/>
            <person name="Huo Q.B."/>
            <person name="Li W."/>
            <person name="Chen H.Y."/>
            <person name="Chen S.E."/>
            <person name="Zhou L.G."/>
            <person name="Ni X.B."/>
            <person name="Tian J.H."/>
            <person name="Sheng Y."/>
            <person name="Liu T."/>
            <person name="Pan Y.S."/>
            <person name="Xia L.Y."/>
            <person name="Li J."/>
            <person name="Zhao F."/>
            <person name="Cao W.C."/>
        </authorList>
    </citation>
    <scope>NUCLEOTIDE SEQUENCE [LARGE SCALE GENOMIC DNA]</scope>
    <source>
        <strain evidence="1">Iper-2018</strain>
    </source>
</reference>
<comment type="caution">
    <text evidence="1">The sequence shown here is derived from an EMBL/GenBank/DDBJ whole genome shotgun (WGS) entry which is preliminary data.</text>
</comment>
<keyword evidence="2" id="KW-1185">Reference proteome</keyword>
<gene>
    <name evidence="1" type="ORF">HPB47_023547</name>
</gene>
<dbReference type="EMBL" id="JABSTQ010009403">
    <property type="protein sequence ID" value="KAG0429532.1"/>
    <property type="molecule type" value="Genomic_DNA"/>
</dbReference>